<keyword evidence="2" id="KW-1185">Reference proteome</keyword>
<dbReference type="EMBL" id="LXQA010744498">
    <property type="protein sequence ID" value="MCI68868.1"/>
    <property type="molecule type" value="Genomic_DNA"/>
</dbReference>
<accession>A0A392U710</accession>
<protein>
    <submittedName>
        <fullName evidence="1">Uncharacterized protein</fullName>
    </submittedName>
</protein>
<organism evidence="1 2">
    <name type="scientific">Trifolium medium</name>
    <dbReference type="NCBI Taxonomy" id="97028"/>
    <lineage>
        <taxon>Eukaryota</taxon>
        <taxon>Viridiplantae</taxon>
        <taxon>Streptophyta</taxon>
        <taxon>Embryophyta</taxon>
        <taxon>Tracheophyta</taxon>
        <taxon>Spermatophyta</taxon>
        <taxon>Magnoliopsida</taxon>
        <taxon>eudicotyledons</taxon>
        <taxon>Gunneridae</taxon>
        <taxon>Pentapetalae</taxon>
        <taxon>rosids</taxon>
        <taxon>fabids</taxon>
        <taxon>Fabales</taxon>
        <taxon>Fabaceae</taxon>
        <taxon>Papilionoideae</taxon>
        <taxon>50 kb inversion clade</taxon>
        <taxon>NPAAA clade</taxon>
        <taxon>Hologalegina</taxon>
        <taxon>IRL clade</taxon>
        <taxon>Trifolieae</taxon>
        <taxon>Trifolium</taxon>
    </lineage>
</organism>
<comment type="caution">
    <text evidence="1">The sequence shown here is derived from an EMBL/GenBank/DDBJ whole genome shotgun (WGS) entry which is preliminary data.</text>
</comment>
<evidence type="ECO:0000313" key="1">
    <source>
        <dbReference type="EMBL" id="MCI68868.1"/>
    </source>
</evidence>
<reference evidence="1 2" key="1">
    <citation type="journal article" date="2018" name="Front. Plant Sci.">
        <title>Red Clover (Trifolium pratense) and Zigzag Clover (T. medium) - A Picture of Genomic Similarities and Differences.</title>
        <authorList>
            <person name="Dluhosova J."/>
            <person name="Istvanek J."/>
            <person name="Nedelnik J."/>
            <person name="Repkova J."/>
        </authorList>
    </citation>
    <scope>NUCLEOTIDE SEQUENCE [LARGE SCALE GENOMIC DNA]</scope>
    <source>
        <strain evidence="2">cv. 10/8</strain>
        <tissue evidence="1">Leaf</tissue>
    </source>
</reference>
<dbReference type="AlphaFoldDB" id="A0A392U710"/>
<evidence type="ECO:0000313" key="2">
    <source>
        <dbReference type="Proteomes" id="UP000265520"/>
    </source>
</evidence>
<dbReference type="Proteomes" id="UP000265520">
    <property type="component" value="Unassembled WGS sequence"/>
</dbReference>
<sequence>PSSRASVMNPNSTVLTPTPLAYSPSPLLKLAIRSTLPPLSNLCFAPATSRMSKLGVPL</sequence>
<proteinExistence type="predicted"/>
<feature type="non-terminal residue" evidence="1">
    <location>
        <position position="1"/>
    </location>
</feature>
<name>A0A392U710_9FABA</name>